<organism evidence="1 2">
    <name type="scientific">Bacteroides oleiciplenus YIT 12058</name>
    <dbReference type="NCBI Taxonomy" id="742727"/>
    <lineage>
        <taxon>Bacteria</taxon>
        <taxon>Pseudomonadati</taxon>
        <taxon>Bacteroidota</taxon>
        <taxon>Bacteroidia</taxon>
        <taxon>Bacteroidales</taxon>
        <taxon>Bacteroidaceae</taxon>
        <taxon>Bacteroides</taxon>
    </lineage>
</organism>
<name>K9EJL1_9BACE</name>
<dbReference type="HOGENOM" id="CLU_3428910_0_0_10"/>
<dbReference type="EMBL" id="ADLF01000008">
    <property type="protein sequence ID" value="EKU91147.1"/>
    <property type="molecule type" value="Genomic_DNA"/>
</dbReference>
<dbReference type="AlphaFoldDB" id="K9EJL1"/>
<gene>
    <name evidence="1" type="ORF">HMPREF9447_01337</name>
</gene>
<protein>
    <submittedName>
        <fullName evidence="1">Uncharacterized protein</fullName>
    </submittedName>
</protein>
<reference evidence="1 2" key="1">
    <citation type="submission" date="2012-09" db="EMBL/GenBank/DDBJ databases">
        <title>The Genome Sequence of Bacteroides oleiciplenus YIT 12058.</title>
        <authorList>
            <consortium name="The Broad Institute Genome Sequencing Platform"/>
            <person name="Earl A."/>
            <person name="Ward D."/>
            <person name="Feldgarden M."/>
            <person name="Gevers D."/>
            <person name="Morotomi M."/>
            <person name="Walker B."/>
            <person name="Young S.K."/>
            <person name="Zeng Q."/>
            <person name="Gargeya S."/>
            <person name="Fitzgerald M."/>
            <person name="Haas B."/>
            <person name="Abouelleil A."/>
            <person name="Alvarado L."/>
            <person name="Arachchi H.M."/>
            <person name="Berlin A.M."/>
            <person name="Chapman S.B."/>
            <person name="Goldberg J."/>
            <person name="Griggs A."/>
            <person name="Gujja S."/>
            <person name="Hansen M."/>
            <person name="Howarth C."/>
            <person name="Imamovic A."/>
            <person name="Larimer J."/>
            <person name="McCowen C."/>
            <person name="Montmayeur A."/>
            <person name="Murphy C."/>
            <person name="Neiman D."/>
            <person name="Pearson M."/>
            <person name="Priest M."/>
            <person name="Roberts A."/>
            <person name="Saif S."/>
            <person name="Shea T."/>
            <person name="Sisk P."/>
            <person name="Sykes S."/>
            <person name="Wortman J."/>
            <person name="Nusbaum C."/>
            <person name="Birren B."/>
        </authorList>
    </citation>
    <scope>NUCLEOTIDE SEQUENCE [LARGE SCALE GENOMIC DNA]</scope>
    <source>
        <strain evidence="1 2">YIT 12058</strain>
    </source>
</reference>
<accession>K9EJL1</accession>
<proteinExistence type="predicted"/>
<keyword evidence="2" id="KW-1185">Reference proteome</keyword>
<dbReference type="Proteomes" id="UP000009872">
    <property type="component" value="Unassembled WGS sequence"/>
</dbReference>
<sequence length="20" mass="2517">MLFISLFWNFYCCPLANDRY</sequence>
<evidence type="ECO:0000313" key="2">
    <source>
        <dbReference type="Proteomes" id="UP000009872"/>
    </source>
</evidence>
<evidence type="ECO:0000313" key="1">
    <source>
        <dbReference type="EMBL" id="EKU91147.1"/>
    </source>
</evidence>
<comment type="caution">
    <text evidence="1">The sequence shown here is derived from an EMBL/GenBank/DDBJ whole genome shotgun (WGS) entry which is preliminary data.</text>
</comment>
<feature type="non-terminal residue" evidence="1">
    <location>
        <position position="20"/>
    </location>
</feature>